<feature type="active site" evidence="9">
    <location>
        <position position="123"/>
    </location>
</feature>
<organism evidence="12 13">
    <name type="scientific">Rhodococcus antarcticus</name>
    <dbReference type="NCBI Taxonomy" id="2987751"/>
    <lineage>
        <taxon>Bacteria</taxon>
        <taxon>Bacillati</taxon>
        <taxon>Actinomycetota</taxon>
        <taxon>Actinomycetes</taxon>
        <taxon>Mycobacteriales</taxon>
        <taxon>Nocardiaceae</taxon>
        <taxon>Rhodococcus</taxon>
    </lineage>
</organism>
<dbReference type="InterPro" id="IPR013751">
    <property type="entry name" value="ACP_syn_III_N"/>
</dbReference>
<dbReference type="CDD" id="cd00830">
    <property type="entry name" value="KAS_III"/>
    <property type="match status" value="1"/>
</dbReference>
<evidence type="ECO:0000256" key="4">
    <source>
        <dbReference type="ARBA" id="ARBA00022679"/>
    </source>
</evidence>
<evidence type="ECO:0000256" key="2">
    <source>
        <dbReference type="ARBA" id="ARBA00022490"/>
    </source>
</evidence>
<dbReference type="InterPro" id="IPR004655">
    <property type="entry name" value="FabH"/>
</dbReference>
<dbReference type="Proteomes" id="UP001164965">
    <property type="component" value="Chromosome"/>
</dbReference>
<keyword evidence="5 9" id="KW-0276">Fatty acid metabolism</keyword>
<dbReference type="Pfam" id="PF08545">
    <property type="entry name" value="ACP_syn_III"/>
    <property type="match status" value="1"/>
</dbReference>
<dbReference type="InterPro" id="IPR013747">
    <property type="entry name" value="ACP_syn_III_C"/>
</dbReference>
<comment type="catalytic activity">
    <reaction evidence="9">
        <text>malonyl-[ACP] + acetyl-CoA + H(+) = 3-oxobutanoyl-[ACP] + CO2 + CoA</text>
        <dbReference type="Rhea" id="RHEA:12080"/>
        <dbReference type="Rhea" id="RHEA-COMP:9623"/>
        <dbReference type="Rhea" id="RHEA-COMP:9625"/>
        <dbReference type="ChEBI" id="CHEBI:15378"/>
        <dbReference type="ChEBI" id="CHEBI:16526"/>
        <dbReference type="ChEBI" id="CHEBI:57287"/>
        <dbReference type="ChEBI" id="CHEBI:57288"/>
        <dbReference type="ChEBI" id="CHEBI:78449"/>
        <dbReference type="ChEBI" id="CHEBI:78450"/>
        <dbReference type="EC" id="2.3.1.180"/>
    </reaction>
</comment>
<accession>A0ABY6NWA5</accession>
<evidence type="ECO:0000259" key="10">
    <source>
        <dbReference type="Pfam" id="PF08541"/>
    </source>
</evidence>
<dbReference type="EMBL" id="CP110615">
    <property type="protein sequence ID" value="UZJ23672.1"/>
    <property type="molecule type" value="Genomic_DNA"/>
</dbReference>
<evidence type="ECO:0000313" key="12">
    <source>
        <dbReference type="EMBL" id="UZJ23672.1"/>
    </source>
</evidence>
<name>A0ABY6NWA5_9NOCA</name>
<evidence type="ECO:0000256" key="9">
    <source>
        <dbReference type="HAMAP-Rule" id="MF_01815"/>
    </source>
</evidence>
<evidence type="ECO:0000256" key="5">
    <source>
        <dbReference type="ARBA" id="ARBA00022832"/>
    </source>
</evidence>
<keyword evidence="7 9" id="KW-0275">Fatty acid biosynthesis</keyword>
<keyword evidence="2 9" id="KW-0963">Cytoplasm</keyword>
<keyword evidence="3 9" id="KW-0444">Lipid biosynthesis</keyword>
<dbReference type="PANTHER" id="PTHR34069">
    <property type="entry name" value="3-OXOACYL-[ACYL-CARRIER-PROTEIN] SYNTHASE 3"/>
    <property type="match status" value="1"/>
</dbReference>
<dbReference type="RefSeq" id="WP_265381780.1">
    <property type="nucleotide sequence ID" value="NZ_CP110615.1"/>
</dbReference>
<feature type="domain" description="Beta-ketoacyl-[acyl-carrier-protein] synthase III C-terminal" evidence="10">
    <location>
        <begin position="235"/>
        <end position="326"/>
    </location>
</feature>
<feature type="active site" evidence="9">
    <location>
        <position position="285"/>
    </location>
</feature>
<evidence type="ECO:0000256" key="6">
    <source>
        <dbReference type="ARBA" id="ARBA00023098"/>
    </source>
</evidence>
<sequence length="329" mass="34092">MSPRLLTTAARPGARILGTGSYLPERVVTNDELALTIDTNDQWIRERVGIVSRHKCAPGETLVDISAHAGRAAIADAGLQPGDIDAVIVATCTPPSPVPNMAAQVATAIGTGDIAAFDLNTACAGFCYSTAVATDMVRAGTATNVLVIGAEKFTDWIDPNDRSTAIIFADGAGAAVVGPCTEEQGPAIGPVSWGSSGDQHAVIQIRDRTTFVEQEGQAVFRWATTKVAPVALRALELAGLTPADVDVLVPHQANLRILESLAKAMRKAGAREDMVLARDIVHTGNTSAASVPLALDHLRRDGLAHSGQVALLVGFGAGLSFAAQAVVLP</sequence>
<comment type="pathway">
    <text evidence="9">Lipid metabolism; fatty acid biosynthesis.</text>
</comment>
<keyword evidence="6 9" id="KW-0443">Lipid metabolism</keyword>
<keyword evidence="8 9" id="KW-0012">Acyltransferase</keyword>
<feature type="domain" description="Beta-ketoacyl-[acyl-carrier-protein] synthase III N-terminal" evidence="11">
    <location>
        <begin position="117"/>
        <end position="197"/>
    </location>
</feature>
<gene>
    <name evidence="9" type="primary">fabH</name>
    <name evidence="12" type="ORF">RHODO2019_10670</name>
</gene>
<dbReference type="HAMAP" id="MF_01815">
    <property type="entry name" value="FabH"/>
    <property type="match status" value="1"/>
</dbReference>
<dbReference type="NCBIfam" id="TIGR00747">
    <property type="entry name" value="fabH"/>
    <property type="match status" value="1"/>
</dbReference>
<evidence type="ECO:0000256" key="1">
    <source>
        <dbReference type="ARBA" id="ARBA00008642"/>
    </source>
</evidence>
<reference evidence="12" key="1">
    <citation type="submission" date="2022-10" db="EMBL/GenBank/DDBJ databases">
        <title>Rhodococcus sp.75.</title>
        <authorList>
            <person name="Sun M."/>
        </authorList>
    </citation>
    <scope>NUCLEOTIDE SEQUENCE</scope>
    <source>
        <strain evidence="12">75</strain>
    </source>
</reference>
<protein>
    <recommendedName>
        <fullName evidence="9">Beta-ketoacyl-[acyl-carrier-protein] synthase III</fullName>
        <shortName evidence="9">Beta-ketoacyl-ACP synthase III</shortName>
        <shortName evidence="9">KAS III</shortName>
        <ecNumber evidence="9">2.3.1.180</ecNumber>
    </recommendedName>
    <alternativeName>
        <fullName evidence="9">3-oxoacyl-[acyl-carrier-protein] synthase 3</fullName>
    </alternativeName>
    <alternativeName>
        <fullName evidence="9">3-oxoacyl-[acyl-carrier-protein] synthase III</fullName>
    </alternativeName>
</protein>
<comment type="subunit">
    <text evidence="9">Homodimer.</text>
</comment>
<comment type="function">
    <text evidence="9">Catalyzes the condensation reaction of fatty acid synthesis by the addition to an acyl acceptor of two carbons from malonyl-ACP. Catalyzes the first condensation reaction which initiates fatty acid synthesis and may therefore play a role in governing the total rate of fatty acid production. Possesses both acetoacetyl-ACP synthase and acetyl transacylase activities. Its substrate specificity determines the biosynthesis of branched-chain and/or straight-chain of fatty acids.</text>
</comment>
<feature type="region of interest" description="ACP-binding" evidence="9">
    <location>
        <begin position="252"/>
        <end position="256"/>
    </location>
</feature>
<dbReference type="NCBIfam" id="NF006829">
    <property type="entry name" value="PRK09352.1"/>
    <property type="match status" value="1"/>
</dbReference>
<dbReference type="Gene3D" id="3.40.47.10">
    <property type="match status" value="1"/>
</dbReference>
<evidence type="ECO:0000256" key="7">
    <source>
        <dbReference type="ARBA" id="ARBA00023160"/>
    </source>
</evidence>
<evidence type="ECO:0000259" key="11">
    <source>
        <dbReference type="Pfam" id="PF08545"/>
    </source>
</evidence>
<evidence type="ECO:0000313" key="13">
    <source>
        <dbReference type="Proteomes" id="UP001164965"/>
    </source>
</evidence>
<proteinExistence type="inferred from homology"/>
<comment type="domain">
    <text evidence="9">The last Arg residue of the ACP-binding site is essential for the weak association between ACP/AcpP and FabH.</text>
</comment>
<comment type="similarity">
    <text evidence="1 9">Belongs to the thiolase-like superfamily. FabH family.</text>
</comment>
<dbReference type="Pfam" id="PF08541">
    <property type="entry name" value="ACP_syn_III_C"/>
    <property type="match status" value="1"/>
</dbReference>
<evidence type="ECO:0000256" key="3">
    <source>
        <dbReference type="ARBA" id="ARBA00022516"/>
    </source>
</evidence>
<keyword evidence="9" id="KW-0511">Multifunctional enzyme</keyword>
<dbReference type="EC" id="2.3.1.180" evidence="9"/>
<feature type="active site" evidence="9">
    <location>
        <position position="251"/>
    </location>
</feature>
<evidence type="ECO:0000256" key="8">
    <source>
        <dbReference type="ARBA" id="ARBA00023315"/>
    </source>
</evidence>
<keyword evidence="13" id="KW-1185">Reference proteome</keyword>
<comment type="subcellular location">
    <subcellularLocation>
        <location evidence="9">Cytoplasm</location>
    </subcellularLocation>
</comment>
<dbReference type="SUPFAM" id="SSF53901">
    <property type="entry name" value="Thiolase-like"/>
    <property type="match status" value="1"/>
</dbReference>
<dbReference type="InterPro" id="IPR016039">
    <property type="entry name" value="Thiolase-like"/>
</dbReference>
<dbReference type="PANTHER" id="PTHR34069:SF2">
    <property type="entry name" value="BETA-KETOACYL-[ACYL-CARRIER-PROTEIN] SYNTHASE III"/>
    <property type="match status" value="1"/>
</dbReference>
<keyword evidence="4 9" id="KW-0808">Transferase</keyword>